<evidence type="ECO:0000256" key="1">
    <source>
        <dbReference type="SAM" id="Phobius"/>
    </source>
</evidence>
<sequence length="36" mass="4278">MKYGLTIRFLCFFVVFFTILGIVNFVRTTIETYNLP</sequence>
<dbReference type="AlphaFoldDB" id="A0A0F9JUW5"/>
<reference evidence="2" key="1">
    <citation type="journal article" date="2015" name="Nature">
        <title>Complex archaea that bridge the gap between prokaryotes and eukaryotes.</title>
        <authorList>
            <person name="Spang A."/>
            <person name="Saw J.H."/>
            <person name="Jorgensen S.L."/>
            <person name="Zaremba-Niedzwiedzka K."/>
            <person name="Martijn J."/>
            <person name="Lind A.E."/>
            <person name="van Eijk R."/>
            <person name="Schleper C."/>
            <person name="Guy L."/>
            <person name="Ettema T.J."/>
        </authorList>
    </citation>
    <scope>NUCLEOTIDE SEQUENCE</scope>
</reference>
<gene>
    <name evidence="2" type="ORF">LCGC14_1409890</name>
</gene>
<protein>
    <submittedName>
        <fullName evidence="2">Uncharacterized protein</fullName>
    </submittedName>
</protein>
<name>A0A0F9JUW5_9ZZZZ</name>
<organism evidence="2">
    <name type="scientific">marine sediment metagenome</name>
    <dbReference type="NCBI Taxonomy" id="412755"/>
    <lineage>
        <taxon>unclassified sequences</taxon>
        <taxon>metagenomes</taxon>
        <taxon>ecological metagenomes</taxon>
    </lineage>
</organism>
<feature type="transmembrane region" description="Helical" evidence="1">
    <location>
        <begin position="7"/>
        <end position="26"/>
    </location>
</feature>
<comment type="caution">
    <text evidence="2">The sequence shown here is derived from an EMBL/GenBank/DDBJ whole genome shotgun (WGS) entry which is preliminary data.</text>
</comment>
<keyword evidence="1" id="KW-0812">Transmembrane</keyword>
<accession>A0A0F9JUW5</accession>
<proteinExistence type="predicted"/>
<keyword evidence="1" id="KW-1133">Transmembrane helix</keyword>
<keyword evidence="1" id="KW-0472">Membrane</keyword>
<dbReference type="EMBL" id="LAZR01009294">
    <property type="protein sequence ID" value="KKM73493.1"/>
    <property type="molecule type" value="Genomic_DNA"/>
</dbReference>
<evidence type="ECO:0000313" key="2">
    <source>
        <dbReference type="EMBL" id="KKM73493.1"/>
    </source>
</evidence>